<evidence type="ECO:0000313" key="2">
    <source>
        <dbReference type="Proteomes" id="UP001164472"/>
    </source>
</evidence>
<dbReference type="EMBL" id="CP101527">
    <property type="protein sequence ID" value="UZW76371.1"/>
    <property type="molecule type" value="Genomic_DNA"/>
</dbReference>
<organism evidence="1 2">
    <name type="scientific">Alkalimarinus sediminis</name>
    <dbReference type="NCBI Taxonomy" id="1632866"/>
    <lineage>
        <taxon>Bacteria</taxon>
        <taxon>Pseudomonadati</taxon>
        <taxon>Pseudomonadota</taxon>
        <taxon>Gammaproteobacteria</taxon>
        <taxon>Alteromonadales</taxon>
        <taxon>Alteromonadaceae</taxon>
        <taxon>Alkalimarinus</taxon>
    </lineage>
</organism>
<evidence type="ECO:0000313" key="1">
    <source>
        <dbReference type="EMBL" id="UZW76371.1"/>
    </source>
</evidence>
<accession>A0A9E8KKN8</accession>
<dbReference type="AlphaFoldDB" id="A0A9E8KKN8"/>
<dbReference type="Proteomes" id="UP001164472">
    <property type="component" value="Chromosome"/>
</dbReference>
<dbReference type="KEGG" id="asem:NNL22_07230"/>
<proteinExistence type="predicted"/>
<reference evidence="1" key="1">
    <citation type="submission" date="2022-07" db="EMBL/GenBank/DDBJ databases">
        <title>Alkalimarinus sp. nov., isolated from gut of a Alitta virens.</title>
        <authorList>
            <person name="Yang A.I."/>
            <person name="Shin N.-R."/>
        </authorList>
    </citation>
    <scope>NUCLEOTIDE SEQUENCE</scope>
    <source>
        <strain evidence="1">FA028</strain>
    </source>
</reference>
<protein>
    <submittedName>
        <fullName evidence="1">Uncharacterized protein</fullName>
    </submittedName>
</protein>
<dbReference type="RefSeq" id="WP_251813095.1">
    <property type="nucleotide sequence ID" value="NZ_CP101527.1"/>
</dbReference>
<gene>
    <name evidence="1" type="ORF">NNL22_07230</name>
</gene>
<keyword evidence="2" id="KW-1185">Reference proteome</keyword>
<sequence>MSQGNEVFAKKYLSENYDCDEYLSKYEDGYYHKESYLQLLLPVSEVSIDSKTEHLVIGHAGADGIEFCFRIHKPGIWAYHPMEGRFQKVAVSISKLIEGWHSGAIKV</sequence>
<name>A0A9E8KKN8_9ALTE</name>